<gene>
    <name evidence="2" type="ORF">PCL1606_45120</name>
</gene>
<dbReference type="EMBL" id="CP011110">
    <property type="protein sequence ID" value="AKA25959.1"/>
    <property type="molecule type" value="Genomic_DNA"/>
</dbReference>
<dbReference type="Proteomes" id="UP000032748">
    <property type="component" value="Chromosome"/>
</dbReference>
<protein>
    <submittedName>
        <fullName evidence="2">Uncharacterized protein</fullName>
    </submittedName>
</protein>
<dbReference type="KEGG" id="pcz:PCL1606_45120"/>
<dbReference type="AlphaFoldDB" id="A0A0D5Y4N0"/>
<organism evidence="2 3">
    <name type="scientific">Pseudomonas chlororaphis</name>
    <dbReference type="NCBI Taxonomy" id="587753"/>
    <lineage>
        <taxon>Bacteria</taxon>
        <taxon>Pseudomonadati</taxon>
        <taxon>Pseudomonadota</taxon>
        <taxon>Gammaproteobacteria</taxon>
        <taxon>Pseudomonadales</taxon>
        <taxon>Pseudomonadaceae</taxon>
        <taxon>Pseudomonas</taxon>
    </lineage>
</organism>
<keyword evidence="1" id="KW-0472">Membrane</keyword>
<accession>A0A0D5Y4N0</accession>
<sequence>MAWQVAGNLVQGFSECKKIIKLILLNFFFRFFLGFFSRKNKKLSHQTEKISRAVNLQSPARRISSGKNTFQLVKKT</sequence>
<proteinExistence type="predicted"/>
<evidence type="ECO:0000256" key="1">
    <source>
        <dbReference type="SAM" id="Phobius"/>
    </source>
</evidence>
<feature type="transmembrane region" description="Helical" evidence="1">
    <location>
        <begin position="19"/>
        <end position="36"/>
    </location>
</feature>
<dbReference type="PATRIC" id="fig|587753.10.peg.4511"/>
<evidence type="ECO:0000313" key="3">
    <source>
        <dbReference type="Proteomes" id="UP000032748"/>
    </source>
</evidence>
<keyword evidence="1" id="KW-1133">Transmembrane helix</keyword>
<reference evidence="2 3" key="1">
    <citation type="journal article" date="2015" name="Mol. Plant Microbe Interact.">
        <title>Comparative Genomic Analysis of Pseudomonas chlororaphis PCL1606 Reveals New Insight into Antifungal Compounds Involved in Biocontrol.</title>
        <authorList>
            <person name="Calderon C.E."/>
            <person name="Ramos C."/>
            <person name="de Vicente A."/>
            <person name="Cazorla F.M."/>
        </authorList>
    </citation>
    <scope>NUCLEOTIDE SEQUENCE [LARGE SCALE GENOMIC DNA]</scope>
    <source>
        <strain evidence="2 3">PCL1606</strain>
    </source>
</reference>
<name>A0A0D5Y4N0_9PSED</name>
<keyword evidence="1" id="KW-0812">Transmembrane</keyword>
<evidence type="ECO:0000313" key="2">
    <source>
        <dbReference type="EMBL" id="AKA25959.1"/>
    </source>
</evidence>